<organism evidence="1 2">
    <name type="scientific">Candidatus Nitrospira allomarina</name>
    <dbReference type="NCBI Taxonomy" id="3020900"/>
    <lineage>
        <taxon>Bacteria</taxon>
        <taxon>Pseudomonadati</taxon>
        <taxon>Nitrospirota</taxon>
        <taxon>Nitrospiria</taxon>
        <taxon>Nitrospirales</taxon>
        <taxon>Nitrospiraceae</taxon>
        <taxon>Nitrospira</taxon>
    </lineage>
</organism>
<dbReference type="Proteomes" id="UP001302719">
    <property type="component" value="Chromosome"/>
</dbReference>
<dbReference type="KEGG" id="nall:PP769_13305"/>
<gene>
    <name evidence="1" type="ORF">PP769_13305</name>
</gene>
<evidence type="ECO:0000313" key="1">
    <source>
        <dbReference type="EMBL" id="WNM56949.1"/>
    </source>
</evidence>
<name>A0AA96G7Q7_9BACT</name>
<dbReference type="AlphaFoldDB" id="A0AA96G7Q7"/>
<reference evidence="1 2" key="1">
    <citation type="submission" date="2023-01" db="EMBL/GenBank/DDBJ databases">
        <title>Cultivation and genomic characterization of new, ubiquitous marine nitrite-oxidizing bacteria from the Nitrospirales.</title>
        <authorList>
            <person name="Mueller A.J."/>
            <person name="Daebeler A."/>
            <person name="Herbold C.W."/>
            <person name="Kirkegaard R.H."/>
            <person name="Daims H."/>
        </authorList>
    </citation>
    <scope>NUCLEOTIDE SEQUENCE [LARGE SCALE GENOMIC DNA]</scope>
    <source>
        <strain evidence="1 2">VA</strain>
    </source>
</reference>
<protein>
    <submittedName>
        <fullName evidence="1">Uncharacterized protein</fullName>
    </submittedName>
</protein>
<proteinExistence type="predicted"/>
<accession>A0AA96G7Q7</accession>
<keyword evidence="2" id="KW-1185">Reference proteome</keyword>
<dbReference type="EMBL" id="CP116967">
    <property type="protein sequence ID" value="WNM56949.1"/>
    <property type="molecule type" value="Genomic_DNA"/>
</dbReference>
<sequence length="55" mass="6474">MTRYNYNLQCWVADHIIQRCTHPDQMACGCRGRRFQGLTEQEAVEVMSETLKKRA</sequence>
<evidence type="ECO:0000313" key="2">
    <source>
        <dbReference type="Proteomes" id="UP001302719"/>
    </source>
</evidence>
<dbReference type="RefSeq" id="WP_312640886.1">
    <property type="nucleotide sequence ID" value="NZ_CP116967.1"/>
</dbReference>